<evidence type="ECO:0008006" key="4">
    <source>
        <dbReference type="Google" id="ProtNLM"/>
    </source>
</evidence>
<dbReference type="SUPFAM" id="SSF55166">
    <property type="entry name" value="Hedgehog/DD-peptidase"/>
    <property type="match status" value="1"/>
</dbReference>
<feature type="compositionally biased region" description="Basic and acidic residues" evidence="1">
    <location>
        <begin position="651"/>
        <end position="667"/>
    </location>
</feature>
<evidence type="ECO:0000256" key="1">
    <source>
        <dbReference type="SAM" id="MobiDB-lite"/>
    </source>
</evidence>
<proteinExistence type="predicted"/>
<dbReference type="STRING" id="1419482.SAMN05444266_102216"/>
<dbReference type="Gene3D" id="3.30.1380.10">
    <property type="match status" value="1"/>
</dbReference>
<feature type="compositionally biased region" description="Low complexity" evidence="1">
    <location>
        <begin position="880"/>
        <end position="909"/>
    </location>
</feature>
<dbReference type="InterPro" id="IPR009045">
    <property type="entry name" value="Zn_M74/Hedgehog-like"/>
</dbReference>
<gene>
    <name evidence="2" type="ORF">SAMN05444266_102216</name>
</gene>
<keyword evidence="3" id="KW-1185">Reference proteome</keyword>
<sequence>MNNKVYIVTHTNPAIKTVRDFVNEMGSPAFAYANDIEAFGKVEIRKGYTNRQALIEAQLLAADRKVADQAKTEDIKLVPHTKLAIEVDKVDRCALLTEGIEVVSNDITLFKAEKLASLEADTGYKLAVDLQRDPNIAWLGKTMQRYPNATVWIWTKALSDPKSEDINGKIFDLTPYITRLVTNVSRTNGGHFQLSLAPIRCELVNNTWILRTADRKDFDNVNSIGRKEFFANSNLFKVDGAIGADGSRTLARNSFLFNNIITPNDVVFIRLETLEMEKIQREKDQLADVISKNSLPDRIYDMIGLVDKTSISVNAGANDVTIEVSGRDLSKLIYDDGTYFFPFEFAKGNMGSFGSAANSNPLLNRLSDQNAIHQLAAFNNRSLDNIIRFIIQQLSTIKIVPDDLFSAYDTGDKSRLNKRYDPVPANITSNEQLRSKLDAHKNAAKKIFANLRSQKALTLKDEADETKKVEEIFAETVRFFKHIREKKVRRVSGNATTGWDRNTYVKKEGGNEDIRRDWLAGYIITALYGTSNQYDPAVSSFFLDKWIPEIDAYIDMEGTQLAHKPELQEQLAKGIWQIVKLVVDESISNRMLIDSSLSTASGSLINFFRKVCQHPFVEFQMDTYGDMFYIMLRKPPFDRKSILSALNGTSRTEKDSGTDTTGAEKEKKRPVVITIESSQVLSETLEFADAEAVSWYQLIPKANPIGQRNSFAMAALPALYFPEYAECFGSRAMQLTHNYLPSTAFNGRTAGDLNVIEAQTVFDLKHMIESTAYLPFTRQGTISILRDRRIKAGNFIRFQPTGEIFFVEAVQHNLQVTDTSVEATTSIQVSRGMVEQLIYGINIEAQPGSADTEVVYASYFNIIQTISETRYAELKQHKQSPVTPTPAAASAPASPATAPASPAKAATTAVRKDEQLNLTVNKANRRSELDANNDIAKGVLERYSEAQWPIIRDFIRAINSQTDYWVIILPDAGPRTRAEQTILWEQNKKNARPGTSRHEKGAALDISLKHKVTNKVISKSTPKDVWKATRVVEIGDRMGMQWTDGRGNGNFPSRSGGTPYYDPVHFQIKDSLLALPGKSESYVQPDPPKEVLNKTQSDPGPKYVAGNDDVFKYFKVNKPVFNYFMKRLQMNPLYQQYTNTHVQVGPNDNPQVEIIAKRPKKSQ</sequence>
<protein>
    <recommendedName>
        <fullName evidence="4">D-alanyl-D-alanine carboxypeptidase</fullName>
    </recommendedName>
</protein>
<dbReference type="Proteomes" id="UP000184420">
    <property type="component" value="Unassembled WGS sequence"/>
</dbReference>
<organism evidence="2 3">
    <name type="scientific">Chitinophaga jiangningensis</name>
    <dbReference type="NCBI Taxonomy" id="1419482"/>
    <lineage>
        <taxon>Bacteria</taxon>
        <taxon>Pseudomonadati</taxon>
        <taxon>Bacteroidota</taxon>
        <taxon>Chitinophagia</taxon>
        <taxon>Chitinophagales</taxon>
        <taxon>Chitinophagaceae</taxon>
        <taxon>Chitinophaga</taxon>
    </lineage>
</organism>
<dbReference type="OrthoDB" id="9799970at2"/>
<dbReference type="AlphaFoldDB" id="A0A1M6Y9J2"/>
<feature type="region of interest" description="Disordered" evidence="1">
    <location>
        <begin position="648"/>
        <end position="667"/>
    </location>
</feature>
<feature type="region of interest" description="Disordered" evidence="1">
    <location>
        <begin position="1080"/>
        <end position="1100"/>
    </location>
</feature>
<feature type="region of interest" description="Disordered" evidence="1">
    <location>
        <begin position="875"/>
        <end position="912"/>
    </location>
</feature>
<dbReference type="EMBL" id="FRBL01000002">
    <property type="protein sequence ID" value="SHL14934.1"/>
    <property type="molecule type" value="Genomic_DNA"/>
</dbReference>
<dbReference type="RefSeq" id="WP_073078883.1">
    <property type="nucleotide sequence ID" value="NZ_FRBL01000002.1"/>
</dbReference>
<reference evidence="2 3" key="1">
    <citation type="submission" date="2016-11" db="EMBL/GenBank/DDBJ databases">
        <authorList>
            <person name="Jaros S."/>
            <person name="Januszkiewicz K."/>
            <person name="Wedrychowicz H."/>
        </authorList>
    </citation>
    <scope>NUCLEOTIDE SEQUENCE [LARGE SCALE GENOMIC DNA]</scope>
    <source>
        <strain evidence="2 3">DSM 27406</strain>
    </source>
</reference>
<accession>A0A1M6Y9J2</accession>
<name>A0A1M6Y9J2_9BACT</name>
<evidence type="ECO:0000313" key="2">
    <source>
        <dbReference type="EMBL" id="SHL14934.1"/>
    </source>
</evidence>
<evidence type="ECO:0000313" key="3">
    <source>
        <dbReference type="Proteomes" id="UP000184420"/>
    </source>
</evidence>